<dbReference type="AlphaFoldDB" id="A0A4Q7YN05"/>
<dbReference type="RefSeq" id="WP_130413899.1">
    <property type="nucleotide sequence ID" value="NZ_SHKX01000013.1"/>
</dbReference>
<comment type="caution">
    <text evidence="1">The sequence shown here is derived from an EMBL/GenBank/DDBJ whole genome shotgun (WGS) entry which is preliminary data.</text>
</comment>
<keyword evidence="2" id="KW-1185">Reference proteome</keyword>
<dbReference type="EMBL" id="SHKX01000013">
    <property type="protein sequence ID" value="RZU38374.1"/>
    <property type="molecule type" value="Genomic_DNA"/>
</dbReference>
<dbReference type="Pfam" id="PF08907">
    <property type="entry name" value="DUF1853"/>
    <property type="match status" value="1"/>
</dbReference>
<dbReference type="Proteomes" id="UP000292423">
    <property type="component" value="Unassembled WGS sequence"/>
</dbReference>
<dbReference type="InterPro" id="IPR015003">
    <property type="entry name" value="DUF1853"/>
</dbReference>
<evidence type="ECO:0000313" key="1">
    <source>
        <dbReference type="EMBL" id="RZU38374.1"/>
    </source>
</evidence>
<name>A0A4Q7YN05_9GAMM</name>
<protein>
    <recommendedName>
        <fullName evidence="3">DUF1853 family protein</fullName>
    </recommendedName>
</protein>
<accession>A0A4Q7YN05</accession>
<evidence type="ECO:0008006" key="3">
    <source>
        <dbReference type="Google" id="ProtNLM"/>
    </source>
</evidence>
<organism evidence="1 2">
    <name type="scientific">Fluviicoccus keumensis</name>
    <dbReference type="NCBI Taxonomy" id="1435465"/>
    <lineage>
        <taxon>Bacteria</taxon>
        <taxon>Pseudomonadati</taxon>
        <taxon>Pseudomonadota</taxon>
        <taxon>Gammaproteobacteria</taxon>
        <taxon>Moraxellales</taxon>
        <taxon>Moraxellaceae</taxon>
        <taxon>Fluviicoccus</taxon>
    </lineage>
</organism>
<gene>
    <name evidence="1" type="ORF">EV700_2305</name>
</gene>
<dbReference type="OrthoDB" id="378654at2"/>
<evidence type="ECO:0000313" key="2">
    <source>
        <dbReference type="Proteomes" id="UP000292423"/>
    </source>
</evidence>
<reference evidence="1 2" key="1">
    <citation type="submission" date="2019-02" db="EMBL/GenBank/DDBJ databases">
        <title>Genomic Encyclopedia of Type Strains, Phase IV (KMG-IV): sequencing the most valuable type-strain genomes for metagenomic binning, comparative biology and taxonomic classification.</title>
        <authorList>
            <person name="Goeker M."/>
        </authorList>
    </citation>
    <scope>NUCLEOTIDE SEQUENCE [LARGE SCALE GENOMIC DNA]</scope>
    <source>
        <strain evidence="1 2">DSM 105135</strain>
    </source>
</reference>
<sequence>MTPNLQESLRLWRHPDVRNLAWALASPALLRELPDSAHPVRILDDRFWLPLFAAYRPRLDALERDPSPLVEFLAAHKNHRLGYYFEYLLLFWLQDEAFHPFRLIRHRATIMAGKITVGELDFLLRNTDSGKVEHWEAAVKFYLGHPPLTVAGHWIGPNSHDTLGAKLTHLARQQFRFDAFEDHVIEQRCLVMKGQLFYPPGLTEETLDCLSAGHLRGQWRDWTSFRADPAFRALRWRHAGRDEWLADQQAALQLPLAAPESLAHPDSARPELFIGFDAGDEEQRRCFLTPP</sequence>
<proteinExistence type="predicted"/>